<dbReference type="AlphaFoldDB" id="A0A9P6JF32"/>
<evidence type="ECO:0000256" key="5">
    <source>
        <dbReference type="ARBA" id="ARBA00023277"/>
    </source>
</evidence>
<dbReference type="InterPro" id="IPR011330">
    <property type="entry name" value="Glyco_hydro/deAcase_b/a-brl"/>
</dbReference>
<keyword evidence="9" id="KW-1185">Reference proteome</keyword>
<keyword evidence="5" id="KW-0119">Carbohydrate metabolism</keyword>
<dbReference type="InterPro" id="IPR002509">
    <property type="entry name" value="NODB_dom"/>
</dbReference>
<evidence type="ECO:0000313" key="8">
    <source>
        <dbReference type="EMBL" id="KAF9966710.1"/>
    </source>
</evidence>
<comment type="cofactor">
    <cofactor evidence="1">
        <name>Co(2+)</name>
        <dbReference type="ChEBI" id="CHEBI:48828"/>
    </cofactor>
</comment>
<evidence type="ECO:0000256" key="6">
    <source>
        <dbReference type="SAM" id="SignalP"/>
    </source>
</evidence>
<dbReference type="OrthoDB" id="407355at2759"/>
<feature type="domain" description="NodB homology" evidence="7">
    <location>
        <begin position="49"/>
        <end position="237"/>
    </location>
</feature>
<evidence type="ECO:0000256" key="2">
    <source>
        <dbReference type="ARBA" id="ARBA00022723"/>
    </source>
</evidence>
<sequence>MSPLSLLAIVAVILASALVRAAPVDYSDSSHSLQKRAAATVITRCTVPGTIALTFDDGPFLHTSGLLDILRSRAVKATFFMNGRSYGRIEDFAAVVKRAYDDGHQIASHTWDHKDLTSLNQTEVLSEMTLLEDAFKKIIGVRPTYMRPPFGSLNAQVLDILGQRDYTAITWDTDTQDWAHPDNFEASFKVYESILNNSNELNQPGHIVLQHEVNQVTALQVAPMAIDLALVRGFKVVTVGECLGDPKSNWYKA</sequence>
<protein>
    <recommendedName>
        <fullName evidence="7">NodB homology domain-containing protein</fullName>
    </recommendedName>
</protein>
<dbReference type="Proteomes" id="UP000738359">
    <property type="component" value="Unassembled WGS sequence"/>
</dbReference>
<name>A0A9P6JF32_MORAP</name>
<evidence type="ECO:0000313" key="9">
    <source>
        <dbReference type="Proteomes" id="UP000738359"/>
    </source>
</evidence>
<reference evidence="8" key="1">
    <citation type="journal article" date="2020" name="Fungal Divers.">
        <title>Resolving the Mortierellaceae phylogeny through synthesis of multi-gene phylogenetics and phylogenomics.</title>
        <authorList>
            <person name="Vandepol N."/>
            <person name="Liber J."/>
            <person name="Desiro A."/>
            <person name="Na H."/>
            <person name="Kennedy M."/>
            <person name="Barry K."/>
            <person name="Grigoriev I.V."/>
            <person name="Miller A.N."/>
            <person name="O'Donnell K."/>
            <person name="Stajich J.E."/>
            <person name="Bonito G."/>
        </authorList>
    </citation>
    <scope>NUCLEOTIDE SEQUENCE</scope>
    <source>
        <strain evidence="8">CK1249</strain>
    </source>
</reference>
<feature type="chain" id="PRO_5040177742" description="NodB homology domain-containing protein" evidence="6">
    <location>
        <begin position="22"/>
        <end position="253"/>
    </location>
</feature>
<dbReference type="Gene3D" id="3.20.20.370">
    <property type="entry name" value="Glycoside hydrolase/deacetylase"/>
    <property type="match status" value="1"/>
</dbReference>
<keyword evidence="2" id="KW-0479">Metal-binding</keyword>
<evidence type="ECO:0000256" key="1">
    <source>
        <dbReference type="ARBA" id="ARBA00001941"/>
    </source>
</evidence>
<comment type="caution">
    <text evidence="8">The sequence shown here is derived from an EMBL/GenBank/DDBJ whole genome shotgun (WGS) entry which is preliminary data.</text>
</comment>
<dbReference type="PANTHER" id="PTHR46471:SF2">
    <property type="entry name" value="CHITIN DEACETYLASE-RELATED"/>
    <property type="match status" value="1"/>
</dbReference>
<keyword evidence="3 6" id="KW-0732">Signal</keyword>
<evidence type="ECO:0000259" key="7">
    <source>
        <dbReference type="PROSITE" id="PS51677"/>
    </source>
</evidence>
<dbReference type="EMBL" id="JAAAHY010000135">
    <property type="protein sequence ID" value="KAF9966710.1"/>
    <property type="molecule type" value="Genomic_DNA"/>
</dbReference>
<dbReference type="Pfam" id="PF01522">
    <property type="entry name" value="Polysacc_deac_1"/>
    <property type="match status" value="1"/>
</dbReference>
<gene>
    <name evidence="8" type="ORF">BGZ70_001545</name>
</gene>
<keyword evidence="4" id="KW-0378">Hydrolase</keyword>
<dbReference type="GO" id="GO:0016810">
    <property type="term" value="F:hydrolase activity, acting on carbon-nitrogen (but not peptide) bonds"/>
    <property type="evidence" value="ECO:0007669"/>
    <property type="project" value="InterPro"/>
</dbReference>
<proteinExistence type="predicted"/>
<evidence type="ECO:0000256" key="3">
    <source>
        <dbReference type="ARBA" id="ARBA00022729"/>
    </source>
</evidence>
<dbReference type="PANTHER" id="PTHR46471">
    <property type="entry name" value="CHITIN DEACETYLASE"/>
    <property type="match status" value="1"/>
</dbReference>
<organism evidence="8 9">
    <name type="scientific">Mortierella alpina</name>
    <name type="common">Oleaginous fungus</name>
    <name type="synonym">Mortierella renispora</name>
    <dbReference type="NCBI Taxonomy" id="64518"/>
    <lineage>
        <taxon>Eukaryota</taxon>
        <taxon>Fungi</taxon>
        <taxon>Fungi incertae sedis</taxon>
        <taxon>Mucoromycota</taxon>
        <taxon>Mortierellomycotina</taxon>
        <taxon>Mortierellomycetes</taxon>
        <taxon>Mortierellales</taxon>
        <taxon>Mortierellaceae</taxon>
        <taxon>Mortierella</taxon>
    </lineage>
</organism>
<evidence type="ECO:0000256" key="4">
    <source>
        <dbReference type="ARBA" id="ARBA00022801"/>
    </source>
</evidence>
<dbReference type="SUPFAM" id="SSF88713">
    <property type="entry name" value="Glycoside hydrolase/deacetylase"/>
    <property type="match status" value="1"/>
</dbReference>
<dbReference type="PROSITE" id="PS51677">
    <property type="entry name" value="NODB"/>
    <property type="match status" value="1"/>
</dbReference>
<dbReference type="GO" id="GO:0046872">
    <property type="term" value="F:metal ion binding"/>
    <property type="evidence" value="ECO:0007669"/>
    <property type="project" value="UniProtKB-KW"/>
</dbReference>
<dbReference type="CDD" id="cd10951">
    <property type="entry name" value="CE4_ClCDA_like"/>
    <property type="match status" value="1"/>
</dbReference>
<accession>A0A9P6JF32</accession>
<feature type="signal peptide" evidence="6">
    <location>
        <begin position="1"/>
        <end position="21"/>
    </location>
</feature>
<dbReference type="GO" id="GO:0005975">
    <property type="term" value="P:carbohydrate metabolic process"/>
    <property type="evidence" value="ECO:0007669"/>
    <property type="project" value="InterPro"/>
</dbReference>